<evidence type="ECO:0000313" key="3">
    <source>
        <dbReference type="Proteomes" id="UP000295357"/>
    </source>
</evidence>
<proteinExistence type="predicted"/>
<feature type="compositionally biased region" description="Polar residues" evidence="1">
    <location>
        <begin position="103"/>
        <end position="119"/>
    </location>
</feature>
<reference evidence="2 3" key="1">
    <citation type="submission" date="2019-03" db="EMBL/GenBank/DDBJ databases">
        <title>Genomic Encyclopedia of Type Strains, Phase IV (KMG-IV): sequencing the most valuable type-strain genomes for metagenomic binning, comparative biology and taxonomic classification.</title>
        <authorList>
            <person name="Goeker M."/>
        </authorList>
    </citation>
    <scope>NUCLEOTIDE SEQUENCE [LARGE SCALE GENOMIC DNA]</scope>
    <source>
        <strain evidence="2 3">DSM 25082</strain>
    </source>
</reference>
<feature type="compositionally biased region" description="Polar residues" evidence="1">
    <location>
        <begin position="30"/>
        <end position="44"/>
    </location>
</feature>
<gene>
    <name evidence="2" type="ORF">DFR39_102328</name>
</gene>
<organism evidence="2 3">
    <name type="scientific">Roseateles asaccharophilus</name>
    <dbReference type="NCBI Taxonomy" id="582607"/>
    <lineage>
        <taxon>Bacteria</taxon>
        <taxon>Pseudomonadati</taxon>
        <taxon>Pseudomonadota</taxon>
        <taxon>Betaproteobacteria</taxon>
        <taxon>Burkholderiales</taxon>
        <taxon>Sphaerotilaceae</taxon>
        <taxon>Roseateles</taxon>
    </lineage>
</organism>
<name>A0A4R6N8V9_9BURK</name>
<keyword evidence="3" id="KW-1185">Reference proteome</keyword>
<feature type="region of interest" description="Disordered" evidence="1">
    <location>
        <begin position="1"/>
        <end position="119"/>
    </location>
</feature>
<comment type="caution">
    <text evidence="2">The sequence shown here is derived from an EMBL/GenBank/DDBJ whole genome shotgun (WGS) entry which is preliminary data.</text>
</comment>
<dbReference type="EMBL" id="SNXE01000002">
    <property type="protein sequence ID" value="TDP11942.1"/>
    <property type="molecule type" value="Genomic_DNA"/>
</dbReference>
<dbReference type="AlphaFoldDB" id="A0A4R6N8V9"/>
<feature type="compositionally biased region" description="Polar residues" evidence="1">
    <location>
        <begin position="65"/>
        <end position="80"/>
    </location>
</feature>
<evidence type="ECO:0000313" key="2">
    <source>
        <dbReference type="EMBL" id="TDP11942.1"/>
    </source>
</evidence>
<evidence type="ECO:0000256" key="1">
    <source>
        <dbReference type="SAM" id="MobiDB-lite"/>
    </source>
</evidence>
<protein>
    <submittedName>
        <fullName evidence="2">Uncharacterized protein</fullName>
    </submittedName>
</protein>
<dbReference type="Proteomes" id="UP000295357">
    <property type="component" value="Unassembled WGS sequence"/>
</dbReference>
<accession>A0A4R6N8V9</accession>
<sequence>MKAKHTQPQRRTESPAAALHAGQAGGSDSPRLSAQSSHIAQLQAATAPIQRVEGERKTKGHSRGTSHSTTAPNGKTSSHQPGKGRTEKPSKSAAKNRKRDRMLQTNVANSIAKSQGTGK</sequence>